<feature type="binding site" evidence="9">
    <location>
        <position position="317"/>
    </location>
    <ligand>
        <name>3',5'-cyclic AMP</name>
        <dbReference type="ChEBI" id="CHEBI:58165"/>
        <label>1</label>
    </ligand>
</feature>
<dbReference type="PANTHER" id="PTHR11635">
    <property type="entry name" value="CAMP-DEPENDENT PROTEIN KINASE REGULATORY CHAIN"/>
    <property type="match status" value="1"/>
</dbReference>
<dbReference type="GO" id="GO:0030552">
    <property type="term" value="F:cAMP binding"/>
    <property type="evidence" value="ECO:0007669"/>
    <property type="project" value="UniProtKB-KW"/>
</dbReference>
<dbReference type="CDD" id="cd12098">
    <property type="entry name" value="DD_R_ScPKA-like"/>
    <property type="match status" value="1"/>
</dbReference>
<evidence type="ECO:0000256" key="7">
    <source>
        <dbReference type="ARBA" id="ARBA00023149"/>
    </source>
</evidence>
<sequence>MCNDPKAPLQAFRTFADRSPLLVRVSSTPTEIRKGVISVKSLMSLPSPYLKALETLNREVLRAEPDDIIQFCANHFAKLLELERIHSLKTQKDLKSSVNMNILSDATMTESAISGSNFPGRLSVNPFDPDTSSKESEKSVYFSISKPKEADELKPLPSATSSRFSKNLFDGTLQVAQAFKLSSSDGLPERYEMGRRTSVSAESLNPTFSSKNSTWTPPYHKKTEDQLERLKKSILGNFLFSHLDDEQCNQVLGALMEKPIPVKGIKVISQGDQGDYFYVVENGSFDVYVNSAGSTQPGPGGLGNKVATIEPGGSFGELALMYNAPRAATVVSAESACTLWALDRVTFRRILMDSTFQRRRLYEGFLETVTILSTLTTYERSKIADALETQKHPAGTVIIKEGDIGEAFYLLESGEAEAFINGSDGPVKHYEKGDYFGELALLNDAPRAASVIAKTEVKVATLAKDGFQRLLGPVASIMRRTSYKAPDEIDPLLQ</sequence>
<dbReference type="InterPro" id="IPR018488">
    <property type="entry name" value="cNMP-bd_CS"/>
</dbReference>
<dbReference type="SMART" id="SM00394">
    <property type="entry name" value="RIIa"/>
    <property type="match status" value="1"/>
</dbReference>
<dbReference type="InterPro" id="IPR000595">
    <property type="entry name" value="cNMP-bd_dom"/>
</dbReference>
<feature type="binding site" evidence="9">
    <location>
        <position position="326"/>
    </location>
    <ligand>
        <name>3',5'-cyclic AMP</name>
        <dbReference type="ChEBI" id="CHEBI:58165"/>
        <label>1</label>
    </ligand>
</feature>
<dbReference type="InterPro" id="IPR018490">
    <property type="entry name" value="cNMP-bd_dom_sf"/>
</dbReference>
<dbReference type="InterPro" id="IPR003117">
    <property type="entry name" value="cAMP_dep_PK_reg_su_I/II_a/b"/>
</dbReference>
<dbReference type="InterPro" id="IPR012198">
    <property type="entry name" value="cAMP_dep_PK_reg_su"/>
</dbReference>
<reference evidence="12 13" key="1">
    <citation type="submission" date="2017-10" db="EMBL/GenBank/DDBJ databases">
        <title>Development of genomic resources for the powdery mildew, Erysiphe pulchra.</title>
        <authorList>
            <person name="Wadl P.A."/>
            <person name="Mack B.M."/>
            <person name="Moore G."/>
            <person name="Beltz S.B."/>
        </authorList>
    </citation>
    <scope>NUCLEOTIDE SEQUENCE [LARGE SCALE GENOMIC DNA]</scope>
    <source>
        <strain evidence="12">Cflorida</strain>
    </source>
</reference>
<evidence type="ECO:0000256" key="8">
    <source>
        <dbReference type="ARBA" id="ARBA00025979"/>
    </source>
</evidence>
<dbReference type="Gene3D" id="2.60.120.10">
    <property type="entry name" value="Jelly Rolls"/>
    <property type="match status" value="2"/>
</dbReference>
<evidence type="ECO:0000256" key="6">
    <source>
        <dbReference type="ARBA" id="ARBA00022741"/>
    </source>
</evidence>
<feature type="domain" description="Cyclic nucleotide-binding" evidence="11">
    <location>
        <begin position="239"/>
        <end position="368"/>
    </location>
</feature>
<evidence type="ECO:0000256" key="5">
    <source>
        <dbReference type="ARBA" id="ARBA00022737"/>
    </source>
</evidence>
<dbReference type="GO" id="GO:0033554">
    <property type="term" value="P:cellular response to stress"/>
    <property type="evidence" value="ECO:0007669"/>
    <property type="project" value="UniProtKB-ARBA"/>
</dbReference>
<dbReference type="SMART" id="SM00100">
    <property type="entry name" value="cNMP"/>
    <property type="match status" value="2"/>
</dbReference>
<dbReference type="GO" id="GO:0005634">
    <property type="term" value="C:nucleus"/>
    <property type="evidence" value="ECO:0007669"/>
    <property type="project" value="TreeGrafter"/>
</dbReference>
<evidence type="ECO:0000313" key="12">
    <source>
        <dbReference type="EMBL" id="POS86454.1"/>
    </source>
</evidence>
<evidence type="ECO:0000256" key="1">
    <source>
        <dbReference type="ARBA" id="ARBA00005753"/>
    </source>
</evidence>
<comment type="caution">
    <text evidence="12">The sequence shown here is derived from an EMBL/GenBank/DDBJ whole genome shotgun (WGS) entry which is preliminary data.</text>
</comment>
<keyword evidence="6 9" id="KW-0547">Nucleotide-binding</keyword>
<dbReference type="InterPro" id="IPR050503">
    <property type="entry name" value="cAMP-dep_PK_reg_su-like"/>
</dbReference>
<protein>
    <recommendedName>
        <fullName evidence="2">cAMP-dependent protein kinase regulatory subunit</fullName>
    </recommendedName>
</protein>
<feature type="binding site" evidence="9">
    <location>
        <position position="447"/>
    </location>
    <ligand>
        <name>3',5'-cyclic AMP</name>
        <dbReference type="ChEBI" id="CHEBI:58165"/>
        <label>2</label>
    </ligand>
</feature>
<dbReference type="EMBL" id="PEDP01000328">
    <property type="protein sequence ID" value="POS86454.1"/>
    <property type="molecule type" value="Genomic_DNA"/>
</dbReference>
<dbReference type="PANTHER" id="PTHR11635:SF152">
    <property type="entry name" value="CAMP-DEPENDENT PROTEIN KINASE TYPE I REGULATORY SUBUNIT-RELATED"/>
    <property type="match status" value="1"/>
</dbReference>
<evidence type="ECO:0000256" key="4">
    <source>
        <dbReference type="ARBA" id="ARBA00022566"/>
    </source>
</evidence>
<dbReference type="AlphaFoldDB" id="A0A2S4PWN1"/>
<dbReference type="FunFam" id="2.60.120.10:FF:000006">
    <property type="entry name" value="cAMP-dependent protein kinase type I-alpha regulatory subunit"/>
    <property type="match status" value="1"/>
</dbReference>
<feature type="compositionally biased region" description="Polar residues" evidence="10">
    <location>
        <begin position="197"/>
        <end position="216"/>
    </location>
</feature>
<dbReference type="OrthoDB" id="417078at2759"/>
<evidence type="ECO:0000256" key="9">
    <source>
        <dbReference type="PIRSR" id="PIRSR000548-1"/>
    </source>
</evidence>
<feature type="domain" description="Cyclic nucleotide-binding" evidence="11">
    <location>
        <begin position="371"/>
        <end position="480"/>
    </location>
</feature>
<dbReference type="Pfam" id="PF02197">
    <property type="entry name" value="RIIa"/>
    <property type="match status" value="1"/>
</dbReference>
<evidence type="ECO:0000313" key="13">
    <source>
        <dbReference type="Proteomes" id="UP000237438"/>
    </source>
</evidence>
<gene>
    <name evidence="12" type="ORF">EPUL_001706</name>
</gene>
<keyword evidence="4 9" id="KW-0116">cAMP-binding</keyword>
<keyword evidence="3" id="KW-0597">Phosphoprotein</keyword>
<dbReference type="SUPFAM" id="SSF47391">
    <property type="entry name" value="Dimerization-anchoring domain of cAMP-dependent PK regulatory subunit"/>
    <property type="match status" value="1"/>
</dbReference>
<dbReference type="InterPro" id="IPR014710">
    <property type="entry name" value="RmlC-like_jellyroll"/>
</dbReference>
<dbReference type="GO" id="GO:0034236">
    <property type="term" value="F:protein kinase A catalytic subunit binding"/>
    <property type="evidence" value="ECO:0007669"/>
    <property type="project" value="TreeGrafter"/>
</dbReference>
<dbReference type="STRING" id="225359.A0A2S4PWN1"/>
<dbReference type="PROSITE" id="PS00888">
    <property type="entry name" value="CNMP_BINDING_1"/>
    <property type="match status" value="2"/>
</dbReference>
<dbReference type="PIRSF" id="PIRSF000548">
    <property type="entry name" value="PK_regulatory"/>
    <property type="match status" value="1"/>
</dbReference>
<feature type="region of interest" description="Disordered" evidence="10">
    <location>
        <begin position="197"/>
        <end position="220"/>
    </location>
</feature>
<proteinExistence type="inferred from homology"/>
<comment type="similarity">
    <text evidence="1">Belongs to the cAMP-dependent kinase regulatory chain family.</text>
</comment>
<feature type="binding site" evidence="9">
    <location>
        <position position="438"/>
    </location>
    <ligand>
        <name>3',5'-cyclic AMP</name>
        <dbReference type="ChEBI" id="CHEBI:58165"/>
        <label>2</label>
    </ligand>
</feature>
<keyword evidence="7 9" id="KW-0114">cAMP</keyword>
<dbReference type="Pfam" id="PF00027">
    <property type="entry name" value="cNMP_binding"/>
    <property type="match status" value="2"/>
</dbReference>
<dbReference type="PRINTS" id="PR00103">
    <property type="entry name" value="CAMPKINASE"/>
</dbReference>
<dbReference type="GO" id="GO:0005952">
    <property type="term" value="C:cAMP-dependent protein kinase complex"/>
    <property type="evidence" value="ECO:0007669"/>
    <property type="project" value="InterPro"/>
</dbReference>
<comment type="subunit">
    <text evidence="8">Tetramer, composed of 2 regulatory (R) and 2 catalytic (C) subunits. In the presence of cAMP it dissociates into 2 active monomeric C subunits and an R dimer.</text>
</comment>
<evidence type="ECO:0000256" key="10">
    <source>
        <dbReference type="SAM" id="MobiDB-lite"/>
    </source>
</evidence>
<dbReference type="SUPFAM" id="SSF51206">
    <property type="entry name" value="cAMP-binding domain-like"/>
    <property type="match status" value="2"/>
</dbReference>
<dbReference type="PROSITE" id="PS00889">
    <property type="entry name" value="CNMP_BINDING_2"/>
    <property type="match status" value="2"/>
</dbReference>
<evidence type="ECO:0000256" key="3">
    <source>
        <dbReference type="ARBA" id="ARBA00022553"/>
    </source>
</evidence>
<dbReference type="FunFam" id="2.60.120.10:FF:000039">
    <property type="entry name" value="cAMP-dependent protein kinase regulatory subunit"/>
    <property type="match status" value="1"/>
</dbReference>
<keyword evidence="5" id="KW-0677">Repeat</keyword>
<dbReference type="CDD" id="cd00038">
    <property type="entry name" value="CAP_ED"/>
    <property type="match status" value="2"/>
</dbReference>
<feature type="non-terminal residue" evidence="12">
    <location>
        <position position="494"/>
    </location>
</feature>
<organism evidence="12 13">
    <name type="scientific">Erysiphe pulchra</name>
    <dbReference type="NCBI Taxonomy" id="225359"/>
    <lineage>
        <taxon>Eukaryota</taxon>
        <taxon>Fungi</taxon>
        <taxon>Dikarya</taxon>
        <taxon>Ascomycota</taxon>
        <taxon>Pezizomycotina</taxon>
        <taxon>Leotiomycetes</taxon>
        <taxon>Erysiphales</taxon>
        <taxon>Erysiphaceae</taxon>
        <taxon>Erysiphe</taxon>
    </lineage>
</organism>
<dbReference type="PROSITE" id="PS50042">
    <property type="entry name" value="CNMP_BINDING_3"/>
    <property type="match status" value="2"/>
</dbReference>
<dbReference type="GO" id="GO:0005829">
    <property type="term" value="C:cytosol"/>
    <property type="evidence" value="ECO:0007669"/>
    <property type="project" value="TreeGrafter"/>
</dbReference>
<name>A0A2S4PWN1_9PEZI</name>
<evidence type="ECO:0000259" key="11">
    <source>
        <dbReference type="PROSITE" id="PS50042"/>
    </source>
</evidence>
<accession>A0A2S4PWN1</accession>
<keyword evidence="13" id="KW-1185">Reference proteome</keyword>
<dbReference type="Proteomes" id="UP000237438">
    <property type="component" value="Unassembled WGS sequence"/>
</dbReference>
<dbReference type="GO" id="GO:0004862">
    <property type="term" value="F:cAMP-dependent protein kinase inhibitor activity"/>
    <property type="evidence" value="ECO:0007669"/>
    <property type="project" value="TreeGrafter"/>
</dbReference>
<evidence type="ECO:0000256" key="2">
    <source>
        <dbReference type="ARBA" id="ARBA00020355"/>
    </source>
</evidence>
<dbReference type="Gene3D" id="1.20.890.10">
    <property type="entry name" value="cAMP-dependent protein kinase regulatory subunit, dimerization-anchoring domain"/>
    <property type="match status" value="1"/>
</dbReference>